<sequence>MQYLPRRGSRRESTQQTDNMSGWGLGKPTERSPIRRREEADDMDDRNYQKNTSFDHSGLLALQQKRMVTSRSDEDSVTTTEGQLTVSGRMKRSQLDPQGYSADKKSSGSTSALVEGSSSYLKSSQPETMRPGLAEFRQDLLNHQPNAQLEAPCQFHFQNVFSDFFSNELDMGDRLWDLVILSGDPSAIVDDAGLSGGVSALTCGEYVEMTWPQSSTKIAEMFHTIETKWSATGVTHQLSSNSSTFGSLHFSGTNSFTDTVSVLLKGSPTGQADLGEAFLWLCTVIRDVGDSDSPVASTLHLDKAIEGQASYRVRYDPTTQLRIPKSSSCWAVLFPRTPCAIDATMQARPHHMQGLQLTFELMLLLCGLDYEIIDLVGVILLGQKSMVYPLRMNNNCVQWHFQQCDPDNPSSYQIAGPRLQCHDLELLRHKQHHFLGQWSNPLITLGTDSIEYQPIGFSEAEEIAEETTADGYTVGGSISAPKILSFSYTRSYKFARSRKNQYITNFSSKLHAKIGLPVLLYSPSEKRGWIVSYVSLLLHLARARAKFQNGMLGFQVPACELSSNGGLAAAECIIAHRCDPLRKAARNEILTEQEKEPTIEEYVKDVEASMEEARRQTCRAKHLLSKAQARIIGYDLADISHMKDEMMMKQYKLDLFAKGWAALLDEVRYTFFCEDLPDPIVPDKARNLERGCWLSVPKGFNLLTVSLPCLCDLAERRNGRTGNLDRLTDKLWWHCRLKPFLKCGSKPHDCFLLQELAKEDLAQSPGVAIADAKQRGAVIFRSATSRSIILGEIERNPKKFSYLYGNDQPHGSHAPHSLGGLEVPSANHGHLRPDSGYDSALNDGNDNTERGKSRRSFESRSSSHRRHGDQRIRDPKNADKHLTLHPDRSRDSMVSRKSSHRSRKSSENQRPPEAPRPLDRSKRSNTLQVGLSLFGRRKKD</sequence>
<feature type="compositionally biased region" description="Polar residues" evidence="1">
    <location>
        <begin position="107"/>
        <end position="127"/>
    </location>
</feature>
<dbReference type="AlphaFoldDB" id="A0A8H7E7M9"/>
<proteinExistence type="predicted"/>
<accession>A0A8H7E7M9</accession>
<feature type="compositionally biased region" description="Polar residues" evidence="1">
    <location>
        <begin position="77"/>
        <end position="86"/>
    </location>
</feature>
<feature type="region of interest" description="Disordered" evidence="1">
    <location>
        <begin position="804"/>
        <end position="940"/>
    </location>
</feature>
<gene>
    <name evidence="2" type="ORF">GJ744_001860</name>
</gene>
<feature type="region of interest" description="Disordered" evidence="1">
    <location>
        <begin position="1"/>
        <end position="128"/>
    </location>
</feature>
<dbReference type="EMBL" id="JAACFV010000013">
    <property type="protein sequence ID" value="KAF7512292.1"/>
    <property type="molecule type" value="Genomic_DNA"/>
</dbReference>
<dbReference type="OrthoDB" id="4161723at2759"/>
<comment type="caution">
    <text evidence="2">The sequence shown here is derived from an EMBL/GenBank/DDBJ whole genome shotgun (WGS) entry which is preliminary data.</text>
</comment>
<evidence type="ECO:0000256" key="1">
    <source>
        <dbReference type="SAM" id="MobiDB-lite"/>
    </source>
</evidence>
<feature type="compositionally biased region" description="Basic and acidic residues" evidence="1">
    <location>
        <begin position="847"/>
        <end position="858"/>
    </location>
</feature>
<feature type="compositionally biased region" description="Basic and acidic residues" evidence="1">
    <location>
        <begin position="869"/>
        <end position="894"/>
    </location>
</feature>
<evidence type="ECO:0000313" key="2">
    <source>
        <dbReference type="EMBL" id="KAF7512292.1"/>
    </source>
</evidence>
<keyword evidence="3" id="KW-1185">Reference proteome</keyword>
<evidence type="ECO:0000313" key="3">
    <source>
        <dbReference type="Proteomes" id="UP000606974"/>
    </source>
</evidence>
<protein>
    <submittedName>
        <fullName evidence="2">Uncharacterized protein</fullName>
    </submittedName>
</protein>
<dbReference type="Proteomes" id="UP000606974">
    <property type="component" value="Unassembled WGS sequence"/>
</dbReference>
<feature type="compositionally biased region" description="Basic and acidic residues" evidence="1">
    <location>
        <begin position="28"/>
        <end position="39"/>
    </location>
</feature>
<organism evidence="2 3">
    <name type="scientific">Endocarpon pusillum</name>
    <dbReference type="NCBI Taxonomy" id="364733"/>
    <lineage>
        <taxon>Eukaryota</taxon>
        <taxon>Fungi</taxon>
        <taxon>Dikarya</taxon>
        <taxon>Ascomycota</taxon>
        <taxon>Pezizomycotina</taxon>
        <taxon>Eurotiomycetes</taxon>
        <taxon>Chaetothyriomycetidae</taxon>
        <taxon>Verrucariales</taxon>
        <taxon>Verrucariaceae</taxon>
        <taxon>Endocarpon</taxon>
    </lineage>
</organism>
<name>A0A8H7E7M9_9EURO</name>
<reference evidence="2" key="1">
    <citation type="submission" date="2020-02" db="EMBL/GenBank/DDBJ databases">
        <authorList>
            <person name="Palmer J.M."/>
        </authorList>
    </citation>
    <scope>NUCLEOTIDE SEQUENCE</scope>
    <source>
        <strain evidence="2">EPUS1.4</strain>
        <tissue evidence="2">Thallus</tissue>
    </source>
</reference>